<evidence type="ECO:0000259" key="9">
    <source>
        <dbReference type="PROSITE" id="PS50112"/>
    </source>
</evidence>
<keyword evidence="13" id="KW-1185">Reference proteome</keyword>
<proteinExistence type="predicted"/>
<gene>
    <name evidence="10" type="ORF">CXG46_19975</name>
    <name evidence="11" type="ORF">SAMN05192575_101722</name>
</gene>
<dbReference type="NCBIfam" id="TIGR00229">
    <property type="entry name" value="sensory_box"/>
    <property type="match status" value="1"/>
</dbReference>
<dbReference type="PROSITE" id="PS50112">
    <property type="entry name" value="PAS"/>
    <property type="match status" value="1"/>
</dbReference>
<dbReference type="InterPro" id="IPR000014">
    <property type="entry name" value="PAS"/>
</dbReference>
<dbReference type="EC" id="2.7.13.3" evidence="3"/>
<feature type="domain" description="PAS" evidence="9">
    <location>
        <begin position="16"/>
        <end position="86"/>
    </location>
</feature>
<dbReference type="FunFam" id="3.30.565.10:FF:000006">
    <property type="entry name" value="Sensor histidine kinase WalK"/>
    <property type="match status" value="1"/>
</dbReference>
<keyword evidence="4" id="KW-0597">Phosphoprotein</keyword>
<organism evidence="11 12">
    <name type="scientific">Nocardioides alpinus</name>
    <dbReference type="NCBI Taxonomy" id="748909"/>
    <lineage>
        <taxon>Bacteria</taxon>
        <taxon>Bacillati</taxon>
        <taxon>Actinomycetota</taxon>
        <taxon>Actinomycetes</taxon>
        <taxon>Propionibacteriales</taxon>
        <taxon>Nocardioidaceae</taxon>
        <taxon>Nocardioides</taxon>
    </lineage>
</organism>
<keyword evidence="6" id="KW-0418">Kinase</keyword>
<dbReference type="InterPro" id="IPR036097">
    <property type="entry name" value="HisK_dim/P_sf"/>
</dbReference>
<dbReference type="SMART" id="SM00388">
    <property type="entry name" value="HisKA"/>
    <property type="match status" value="1"/>
</dbReference>
<sequence length="501" mass="53548">MAKGGIVEAQAGVLDTGELWRLTMEHSPVGMALVAPDGEILAANAALGEMLAYDPDLLVSRSVADLTHPDDLATDLDLMRRAMAGAMASYRVPKRCFRSDGSLLRGELSALLLRSPEGDPLHFIMQIVDRTDVHAFAERLDVAEQAAFDMQRKSRAILETVSVGLLLVDADGTYSSWNRRQQELLDIAFPEGHGGRAGQSGFVYDAEQQHELSFEQFPCARATEGAGEEFDDLLIWIGEDPAARRALSVSARTVHDRTGSLAGAVLAYNDVTELISARRVKDDFVSTVSHELRTPLAAALANLELLDVSAAGSDEAQLQVAAARRNMLRLSHLVADLLFTATTTSGMKVIDPFRVDLAMVVAEAVQAAGLQADASGIDLVVDLPDELEVLADGLRLRQVADNLIANALTFTPAGGRVSIALSATGRQAWLEVADSGEGMEADDLAEVFAPFVRGQNARRRLSPGTGLGLTIVRTIVEAHGGEVSARSIPGEGTTVRVVLPR</sequence>
<keyword evidence="5" id="KW-0808">Transferase</keyword>
<dbReference type="SUPFAM" id="SSF47384">
    <property type="entry name" value="Homodimeric domain of signal transducing histidine kinase"/>
    <property type="match status" value="1"/>
</dbReference>
<dbReference type="Pfam" id="PF00989">
    <property type="entry name" value="PAS"/>
    <property type="match status" value="1"/>
</dbReference>
<evidence type="ECO:0000313" key="11">
    <source>
        <dbReference type="EMBL" id="SFA83903.1"/>
    </source>
</evidence>
<dbReference type="CDD" id="cd00075">
    <property type="entry name" value="HATPase"/>
    <property type="match status" value="1"/>
</dbReference>
<evidence type="ECO:0000256" key="1">
    <source>
        <dbReference type="ARBA" id="ARBA00000085"/>
    </source>
</evidence>
<dbReference type="Gene3D" id="3.30.565.10">
    <property type="entry name" value="Histidine kinase-like ATPase, C-terminal domain"/>
    <property type="match status" value="1"/>
</dbReference>
<evidence type="ECO:0000256" key="3">
    <source>
        <dbReference type="ARBA" id="ARBA00012438"/>
    </source>
</evidence>
<dbReference type="Gene3D" id="3.30.450.20">
    <property type="entry name" value="PAS domain"/>
    <property type="match status" value="2"/>
</dbReference>
<dbReference type="Pfam" id="PF02518">
    <property type="entry name" value="HATPase_c"/>
    <property type="match status" value="1"/>
</dbReference>
<dbReference type="GO" id="GO:0006355">
    <property type="term" value="P:regulation of DNA-templated transcription"/>
    <property type="evidence" value="ECO:0007669"/>
    <property type="project" value="InterPro"/>
</dbReference>
<evidence type="ECO:0000256" key="7">
    <source>
        <dbReference type="ARBA" id="ARBA00023012"/>
    </source>
</evidence>
<dbReference type="PANTHER" id="PTHR43711:SF28">
    <property type="entry name" value="SENSOR HISTIDINE KINASE YXDK"/>
    <property type="match status" value="1"/>
</dbReference>
<dbReference type="InterPro" id="IPR035965">
    <property type="entry name" value="PAS-like_dom_sf"/>
</dbReference>
<evidence type="ECO:0000313" key="12">
    <source>
        <dbReference type="Proteomes" id="UP000199113"/>
    </source>
</evidence>
<reference evidence="10 13" key="2">
    <citation type="submission" date="2017-12" db="EMBL/GenBank/DDBJ databases">
        <title>Pharmacopeia of the Arctic Ocean.</title>
        <authorList>
            <person name="Collins E."/>
            <person name="Ducluzeau A.-L."/>
        </authorList>
    </citation>
    <scope>NUCLEOTIDE SEQUENCE [LARGE SCALE GENOMIC DNA]</scope>
    <source>
        <strain evidence="10 13">DSM 23325</strain>
    </source>
</reference>
<evidence type="ECO:0000313" key="13">
    <source>
        <dbReference type="Proteomes" id="UP000233565"/>
    </source>
</evidence>
<dbReference type="InterPro" id="IPR036890">
    <property type="entry name" value="HATPase_C_sf"/>
</dbReference>
<protein>
    <recommendedName>
        <fullName evidence="3">histidine kinase</fullName>
        <ecNumber evidence="3">2.7.13.3</ecNumber>
    </recommendedName>
</protein>
<dbReference type="CDD" id="cd00130">
    <property type="entry name" value="PAS"/>
    <property type="match status" value="1"/>
</dbReference>
<dbReference type="PRINTS" id="PR00344">
    <property type="entry name" value="BCTRLSENSOR"/>
</dbReference>
<evidence type="ECO:0000256" key="6">
    <source>
        <dbReference type="ARBA" id="ARBA00022777"/>
    </source>
</evidence>
<dbReference type="Pfam" id="PF00512">
    <property type="entry name" value="HisKA"/>
    <property type="match status" value="1"/>
</dbReference>
<reference evidence="11" key="1">
    <citation type="submission" date="2016-10" db="EMBL/GenBank/DDBJ databases">
        <authorList>
            <person name="de Groot N.N."/>
        </authorList>
    </citation>
    <scope>NUCLEOTIDE SEQUENCE [LARGE SCALE GENOMIC DNA]</scope>
    <source>
        <strain evidence="11">CGMCC 1.10697</strain>
    </source>
</reference>
<dbReference type="InterPro" id="IPR003661">
    <property type="entry name" value="HisK_dim/P_dom"/>
</dbReference>
<evidence type="ECO:0000256" key="2">
    <source>
        <dbReference type="ARBA" id="ARBA00004236"/>
    </source>
</evidence>
<dbReference type="AlphaFoldDB" id="A0A1I0W788"/>
<evidence type="ECO:0000313" key="10">
    <source>
        <dbReference type="EMBL" id="PKH37700.1"/>
    </source>
</evidence>
<dbReference type="GO" id="GO:0000155">
    <property type="term" value="F:phosphorelay sensor kinase activity"/>
    <property type="evidence" value="ECO:0007669"/>
    <property type="project" value="InterPro"/>
</dbReference>
<comment type="subcellular location">
    <subcellularLocation>
        <location evidence="2">Cell membrane</location>
    </subcellularLocation>
</comment>
<dbReference type="SMART" id="SM00091">
    <property type="entry name" value="PAS"/>
    <property type="match status" value="2"/>
</dbReference>
<dbReference type="InterPro" id="IPR050736">
    <property type="entry name" value="Sensor_HK_Regulatory"/>
</dbReference>
<dbReference type="EMBL" id="FOKC01000001">
    <property type="protein sequence ID" value="SFA83903.1"/>
    <property type="molecule type" value="Genomic_DNA"/>
</dbReference>
<dbReference type="Gene3D" id="1.10.287.130">
    <property type="match status" value="1"/>
</dbReference>
<dbReference type="EMBL" id="PJBV01000035">
    <property type="protein sequence ID" value="PKH37700.1"/>
    <property type="molecule type" value="Genomic_DNA"/>
</dbReference>
<dbReference type="InterPro" id="IPR003594">
    <property type="entry name" value="HATPase_dom"/>
</dbReference>
<keyword evidence="7" id="KW-0902">Two-component regulatory system</keyword>
<dbReference type="PANTHER" id="PTHR43711">
    <property type="entry name" value="TWO-COMPONENT HISTIDINE KINASE"/>
    <property type="match status" value="1"/>
</dbReference>
<comment type="catalytic activity">
    <reaction evidence="1">
        <text>ATP + protein L-histidine = ADP + protein N-phospho-L-histidine.</text>
        <dbReference type="EC" id="2.7.13.3"/>
    </reaction>
</comment>
<feature type="domain" description="Histidine kinase" evidence="8">
    <location>
        <begin position="287"/>
        <end position="501"/>
    </location>
</feature>
<dbReference type="Proteomes" id="UP000233565">
    <property type="component" value="Unassembled WGS sequence"/>
</dbReference>
<name>A0A1I0W788_9ACTN</name>
<accession>A0A1I0W788</accession>
<dbReference type="Proteomes" id="UP000199113">
    <property type="component" value="Unassembled WGS sequence"/>
</dbReference>
<dbReference type="SUPFAM" id="SSF55785">
    <property type="entry name" value="PYP-like sensor domain (PAS domain)"/>
    <property type="match status" value="2"/>
</dbReference>
<evidence type="ECO:0000259" key="8">
    <source>
        <dbReference type="PROSITE" id="PS50109"/>
    </source>
</evidence>
<dbReference type="CDD" id="cd00082">
    <property type="entry name" value="HisKA"/>
    <property type="match status" value="1"/>
</dbReference>
<evidence type="ECO:0000256" key="5">
    <source>
        <dbReference type="ARBA" id="ARBA00022679"/>
    </source>
</evidence>
<dbReference type="InterPro" id="IPR004358">
    <property type="entry name" value="Sig_transdc_His_kin-like_C"/>
</dbReference>
<dbReference type="SMART" id="SM00387">
    <property type="entry name" value="HATPase_c"/>
    <property type="match status" value="1"/>
</dbReference>
<dbReference type="InterPro" id="IPR013767">
    <property type="entry name" value="PAS_fold"/>
</dbReference>
<dbReference type="STRING" id="748909.SAMN05192575_101722"/>
<dbReference type="GO" id="GO:0005886">
    <property type="term" value="C:plasma membrane"/>
    <property type="evidence" value="ECO:0007669"/>
    <property type="project" value="UniProtKB-SubCell"/>
</dbReference>
<dbReference type="InterPro" id="IPR005467">
    <property type="entry name" value="His_kinase_dom"/>
</dbReference>
<dbReference type="SUPFAM" id="SSF55874">
    <property type="entry name" value="ATPase domain of HSP90 chaperone/DNA topoisomerase II/histidine kinase"/>
    <property type="match status" value="1"/>
</dbReference>
<evidence type="ECO:0000256" key="4">
    <source>
        <dbReference type="ARBA" id="ARBA00022553"/>
    </source>
</evidence>
<dbReference type="PROSITE" id="PS50109">
    <property type="entry name" value="HIS_KIN"/>
    <property type="match status" value="1"/>
</dbReference>